<dbReference type="EMBL" id="BMRB01000001">
    <property type="protein sequence ID" value="GGS18401.1"/>
    <property type="molecule type" value="Genomic_DNA"/>
</dbReference>
<comment type="caution">
    <text evidence="3">The sequence shown here is derived from an EMBL/GenBank/DDBJ whole genome shotgun (WGS) entry which is preliminary data.</text>
</comment>
<name>A0A918G4V7_9PSEU</name>
<keyword evidence="2" id="KW-1133">Transmembrane helix</keyword>
<reference evidence="3" key="2">
    <citation type="submission" date="2020-09" db="EMBL/GenBank/DDBJ databases">
        <authorList>
            <person name="Sun Q."/>
            <person name="Ohkuma M."/>
        </authorList>
    </citation>
    <scope>NUCLEOTIDE SEQUENCE</scope>
    <source>
        <strain evidence="3">JCM 3276</strain>
    </source>
</reference>
<sequence length="249" mass="25559">MTDLRALTDAFAELERRADAAVPAESRLRPSERPRSRLMPVAAGVAVLAGVAVAAAVLLPGRAAEPVAPAQAPTTTTTEAQAPAPLPTSHEELSDRFRAVLAGSATFTVTDTGAAKTITAPDKSGGEPVVTDNGAAIVGTLTAGGVTGGFDLGMYRDAQAADVDWCASHEACAVTVLPDGSKLTMGEFHHGGATPEGVTYMALRVRPDGVVIDMHVSNAESPKGNSGLLGATPPLTRDQLREIISSDLW</sequence>
<feature type="compositionally biased region" description="Low complexity" evidence="1">
    <location>
        <begin position="68"/>
        <end position="83"/>
    </location>
</feature>
<keyword evidence="2" id="KW-0812">Transmembrane</keyword>
<dbReference type="RefSeq" id="WP_189208940.1">
    <property type="nucleotide sequence ID" value="NZ_BMRB01000001.1"/>
</dbReference>
<dbReference type="Proteomes" id="UP000660680">
    <property type="component" value="Unassembled WGS sequence"/>
</dbReference>
<dbReference type="AlphaFoldDB" id="A0A918G4V7"/>
<protein>
    <submittedName>
        <fullName evidence="3">Uncharacterized protein</fullName>
    </submittedName>
</protein>
<accession>A0A918G4V7</accession>
<evidence type="ECO:0000313" key="4">
    <source>
        <dbReference type="Proteomes" id="UP000660680"/>
    </source>
</evidence>
<evidence type="ECO:0000313" key="3">
    <source>
        <dbReference type="EMBL" id="GGS18401.1"/>
    </source>
</evidence>
<feature type="region of interest" description="Disordered" evidence="1">
    <location>
        <begin position="68"/>
        <end position="89"/>
    </location>
</feature>
<keyword evidence="2" id="KW-0472">Membrane</keyword>
<proteinExistence type="predicted"/>
<evidence type="ECO:0000256" key="2">
    <source>
        <dbReference type="SAM" id="Phobius"/>
    </source>
</evidence>
<gene>
    <name evidence="3" type="ORF">GCM10010171_08670</name>
</gene>
<keyword evidence="4" id="KW-1185">Reference proteome</keyword>
<evidence type="ECO:0000256" key="1">
    <source>
        <dbReference type="SAM" id="MobiDB-lite"/>
    </source>
</evidence>
<reference evidence="3" key="1">
    <citation type="journal article" date="2014" name="Int. J. Syst. Evol. Microbiol.">
        <title>Complete genome sequence of Corynebacterium casei LMG S-19264T (=DSM 44701T), isolated from a smear-ripened cheese.</title>
        <authorList>
            <consortium name="US DOE Joint Genome Institute (JGI-PGF)"/>
            <person name="Walter F."/>
            <person name="Albersmeier A."/>
            <person name="Kalinowski J."/>
            <person name="Ruckert C."/>
        </authorList>
    </citation>
    <scope>NUCLEOTIDE SEQUENCE</scope>
    <source>
        <strain evidence="3">JCM 3276</strain>
    </source>
</reference>
<organism evidence="3 4">
    <name type="scientific">Actinokineospora fastidiosa</name>
    <dbReference type="NCBI Taxonomy" id="1816"/>
    <lineage>
        <taxon>Bacteria</taxon>
        <taxon>Bacillati</taxon>
        <taxon>Actinomycetota</taxon>
        <taxon>Actinomycetes</taxon>
        <taxon>Pseudonocardiales</taxon>
        <taxon>Pseudonocardiaceae</taxon>
        <taxon>Actinokineospora</taxon>
    </lineage>
</organism>
<feature type="transmembrane region" description="Helical" evidence="2">
    <location>
        <begin position="38"/>
        <end position="59"/>
    </location>
</feature>